<sequence length="339" mass="37462">MALTVRQAIGVGVAVGFAGSLILIAVTFGISRIISAYYVPPKRAIAMQPQPSPAILAPPPDAIKEMNIGVHAISGTAELKEAESFEYQFGNFTRVFFGRGLHGKPDVPESLFDESELVRLAGEPVNGGTWSQSISNVSTRDPAIRCFLAQVVYKRMQPTCPVDDCLLPPEVSSCYQLVCRVYDIPKRIRPIAAWRESILMLLDYPWSLEPLPCGPFEDGDPRKERVRAMVPAIVNALQPEALRTDHPRNDRFENHMADILERAANFAIVLLGQPTEWEAVWSSTKPGFIIYPGLSQSKEYAKSGVAEAPPHGSSQLREHKTAEHKTARDGTTLRFSLQR</sequence>
<gene>
    <name evidence="3" type="ORF">NECHADRAFT_85916</name>
</gene>
<keyword evidence="2" id="KW-0472">Membrane</keyword>
<feature type="compositionally biased region" description="Basic and acidic residues" evidence="1">
    <location>
        <begin position="316"/>
        <end position="328"/>
    </location>
</feature>
<keyword evidence="4" id="KW-1185">Reference proteome</keyword>
<keyword evidence="2" id="KW-1133">Transmembrane helix</keyword>
<dbReference type="Proteomes" id="UP000005206">
    <property type="component" value="Chromosome 10"/>
</dbReference>
<evidence type="ECO:0000256" key="2">
    <source>
        <dbReference type="SAM" id="Phobius"/>
    </source>
</evidence>
<name>C7Z1U3_FUSV7</name>
<feature type="region of interest" description="Disordered" evidence="1">
    <location>
        <begin position="303"/>
        <end position="339"/>
    </location>
</feature>
<proteinExistence type="predicted"/>
<keyword evidence="2" id="KW-0812">Transmembrane</keyword>
<reference evidence="3 4" key="1">
    <citation type="journal article" date="2009" name="PLoS Genet.">
        <title>The genome of Nectria haematococca: contribution of supernumerary chromosomes to gene expansion.</title>
        <authorList>
            <person name="Coleman J.J."/>
            <person name="Rounsley S.D."/>
            <person name="Rodriguez-Carres M."/>
            <person name="Kuo A."/>
            <person name="Wasmann C.C."/>
            <person name="Grimwood J."/>
            <person name="Schmutz J."/>
            <person name="Taga M."/>
            <person name="White G.J."/>
            <person name="Zhou S."/>
            <person name="Schwartz D.C."/>
            <person name="Freitag M."/>
            <person name="Ma L.J."/>
            <person name="Danchin E.G."/>
            <person name="Henrissat B."/>
            <person name="Coutinho P.M."/>
            <person name="Nelson D.R."/>
            <person name="Straney D."/>
            <person name="Napoli C.A."/>
            <person name="Barker B.M."/>
            <person name="Gribskov M."/>
            <person name="Rep M."/>
            <person name="Kroken S."/>
            <person name="Molnar I."/>
            <person name="Rensing C."/>
            <person name="Kennell J.C."/>
            <person name="Zamora J."/>
            <person name="Farman M.L."/>
            <person name="Selker E.U."/>
            <person name="Salamov A."/>
            <person name="Shapiro H."/>
            <person name="Pangilinan J."/>
            <person name="Lindquist E."/>
            <person name="Lamers C."/>
            <person name="Grigoriev I.V."/>
            <person name="Geiser D.M."/>
            <person name="Covert S.F."/>
            <person name="Temporini E."/>
            <person name="Vanetten H.D."/>
        </authorList>
    </citation>
    <scope>NUCLEOTIDE SEQUENCE [LARGE SCALE GENOMIC DNA]</scope>
    <source>
        <strain evidence="4">ATCC MYA-4622 / CBS 123669 / FGSC 9596 / NRRL 45880 / 77-13-4</strain>
    </source>
</reference>
<organism evidence="3 4">
    <name type="scientific">Fusarium vanettenii (strain ATCC MYA-4622 / CBS 123669 / FGSC 9596 / NRRL 45880 / 77-13-4)</name>
    <name type="common">Fusarium solani subsp. pisi</name>
    <dbReference type="NCBI Taxonomy" id="660122"/>
    <lineage>
        <taxon>Eukaryota</taxon>
        <taxon>Fungi</taxon>
        <taxon>Dikarya</taxon>
        <taxon>Ascomycota</taxon>
        <taxon>Pezizomycotina</taxon>
        <taxon>Sordariomycetes</taxon>
        <taxon>Hypocreomycetidae</taxon>
        <taxon>Hypocreales</taxon>
        <taxon>Nectriaceae</taxon>
        <taxon>Fusarium</taxon>
        <taxon>Fusarium solani species complex</taxon>
        <taxon>Fusarium vanettenii</taxon>
    </lineage>
</organism>
<dbReference type="OrthoDB" id="5080136at2759"/>
<protein>
    <submittedName>
        <fullName evidence="3">Uncharacterized protein</fullName>
    </submittedName>
</protein>
<dbReference type="KEGG" id="nhe:NECHADRAFT_85916"/>
<dbReference type="GeneID" id="9671560"/>
<feature type="transmembrane region" description="Helical" evidence="2">
    <location>
        <begin position="12"/>
        <end position="39"/>
    </location>
</feature>
<dbReference type="HOGENOM" id="CLU_819127_0_0_1"/>
<accession>C7Z1U3</accession>
<dbReference type="VEuPathDB" id="FungiDB:NECHADRAFT_85916"/>
<evidence type="ECO:0000313" key="4">
    <source>
        <dbReference type="Proteomes" id="UP000005206"/>
    </source>
</evidence>
<dbReference type="AlphaFoldDB" id="C7Z1U3"/>
<dbReference type="InParanoid" id="C7Z1U3"/>
<evidence type="ECO:0000313" key="3">
    <source>
        <dbReference type="EMBL" id="EEU41883.1"/>
    </source>
</evidence>
<dbReference type="RefSeq" id="XP_003047596.1">
    <property type="nucleotide sequence ID" value="XM_003047550.1"/>
</dbReference>
<dbReference type="eggNOG" id="ENOG502RN1V">
    <property type="taxonomic scope" value="Eukaryota"/>
</dbReference>
<dbReference type="EMBL" id="GG698906">
    <property type="protein sequence ID" value="EEU41883.1"/>
    <property type="molecule type" value="Genomic_DNA"/>
</dbReference>
<evidence type="ECO:0000256" key="1">
    <source>
        <dbReference type="SAM" id="MobiDB-lite"/>
    </source>
</evidence>